<comment type="caution">
    <text evidence="6">The sequence shown here is derived from an EMBL/GenBank/DDBJ whole genome shotgun (WGS) entry which is preliminary data.</text>
</comment>
<protein>
    <recommendedName>
        <fullName evidence="5">Zn(2)-C6 fungal-type domain-containing protein</fullName>
    </recommendedName>
</protein>
<dbReference type="InterPro" id="IPR007219">
    <property type="entry name" value="XnlR_reg_dom"/>
</dbReference>
<dbReference type="InterPro" id="IPR036864">
    <property type="entry name" value="Zn2-C6_fun-type_DNA-bd_sf"/>
</dbReference>
<name>A0ABR2UL08_9PEZI</name>
<evidence type="ECO:0000256" key="3">
    <source>
        <dbReference type="ARBA" id="ARBA00023242"/>
    </source>
</evidence>
<dbReference type="PANTHER" id="PTHR31001:SF85">
    <property type="entry name" value="ZN(II)2CYS6 TRANSCRIPTION FACTOR (EUROFUNG)"/>
    <property type="match status" value="1"/>
</dbReference>
<dbReference type="SMART" id="SM00906">
    <property type="entry name" value="Fungal_trans"/>
    <property type="match status" value="1"/>
</dbReference>
<evidence type="ECO:0000256" key="2">
    <source>
        <dbReference type="ARBA" id="ARBA00022723"/>
    </source>
</evidence>
<evidence type="ECO:0000259" key="5">
    <source>
        <dbReference type="PROSITE" id="PS50048"/>
    </source>
</evidence>
<feature type="region of interest" description="Disordered" evidence="4">
    <location>
        <begin position="53"/>
        <end position="101"/>
    </location>
</feature>
<dbReference type="SMART" id="SM00066">
    <property type="entry name" value="GAL4"/>
    <property type="match status" value="1"/>
</dbReference>
<dbReference type="Pfam" id="PF00172">
    <property type="entry name" value="Zn_clus"/>
    <property type="match status" value="1"/>
</dbReference>
<dbReference type="Pfam" id="PF04082">
    <property type="entry name" value="Fungal_trans"/>
    <property type="match status" value="1"/>
</dbReference>
<dbReference type="CDD" id="cd12148">
    <property type="entry name" value="fungal_TF_MHR"/>
    <property type="match status" value="1"/>
</dbReference>
<dbReference type="PROSITE" id="PS50048">
    <property type="entry name" value="ZN2_CY6_FUNGAL_2"/>
    <property type="match status" value="1"/>
</dbReference>
<gene>
    <name evidence="6" type="ORF">SUNI508_10651</name>
</gene>
<evidence type="ECO:0000256" key="1">
    <source>
        <dbReference type="ARBA" id="ARBA00004123"/>
    </source>
</evidence>
<dbReference type="Gene3D" id="4.10.240.10">
    <property type="entry name" value="Zn(2)-C6 fungal-type DNA-binding domain"/>
    <property type="match status" value="1"/>
</dbReference>
<keyword evidence="3" id="KW-0539">Nucleus</keyword>
<feature type="domain" description="Zn(2)-C6 fungal-type" evidence="5">
    <location>
        <begin position="5"/>
        <end position="35"/>
    </location>
</feature>
<comment type="subcellular location">
    <subcellularLocation>
        <location evidence="1">Nucleus</location>
    </subcellularLocation>
</comment>
<sequence>MRTQACEPCAKRKVRCDKEEPCSNCKRRKQDRCSYAELPPVDRIRKLEDLVRSLGGNPEDADAPRIRARSTGSSPAAPANLSPHGRQGPASSSDKSSKDPVILEEDGQQYYIESRAWLVHGHRESGNRPGGATNPLLLRNAPSAFQSIICSRQPPNLTAARRFGDKTKTLWSIYKQRVDPFIKTTFSWDLERLESNVTSSPQSTRLDDAEDALISSIYLASVTSLTDAECRERFNRSKSSLVSECQALCEEALARTNILCMKNIVALKAMAVYLFVGLDCLSTQSLWTLMGLAIRNGEKLGIQRDGTLLGLSPLQTEERRRLWWQLQYLDLILAIKLGATPSTLTIEWDVKLPLNIEDEDLRADIASFPEERKGLTSMAYCLFTYYILSEQRRYHADKGRFELSWSTNQSVPTEVKKTFIDYLEHGLNKNFLQYCDPIKPLDVLIQLMSRALTCVFRQRILLTIGGQSGHVQQEHRGPLLTLSMQLMEYAMAMHSHRLLKNFQWLTTNGFPWPAFMVVLVEASNETDTDKCQHIWDVLSDLYASNKSLLELAEDRRRLHAAELIVAAWKTCQSRGTLGRTLPRPDFVLKLEKQLVESVAASTQTSAPKDTDGNLPGEPAVLDTYLSFLDEQDGNGLLELNFQDIDWSFWNSFD</sequence>
<keyword evidence="7" id="KW-1185">Reference proteome</keyword>
<dbReference type="CDD" id="cd00067">
    <property type="entry name" value="GAL4"/>
    <property type="match status" value="1"/>
</dbReference>
<dbReference type="PROSITE" id="PS00463">
    <property type="entry name" value="ZN2_CY6_FUNGAL_1"/>
    <property type="match status" value="1"/>
</dbReference>
<dbReference type="SUPFAM" id="SSF57701">
    <property type="entry name" value="Zn2/Cys6 DNA-binding domain"/>
    <property type="match status" value="1"/>
</dbReference>
<reference evidence="6 7" key="1">
    <citation type="journal article" date="2024" name="J. Plant Pathol.">
        <title>Sequence and assembly of the genome of Seiridium unicorne, isolate CBS 538.82, causal agent of cypress canker disease.</title>
        <authorList>
            <person name="Scali E."/>
            <person name="Rocca G.D."/>
            <person name="Danti R."/>
            <person name="Garbelotto M."/>
            <person name="Barberini S."/>
            <person name="Baroncelli R."/>
            <person name="Emiliani G."/>
        </authorList>
    </citation>
    <scope>NUCLEOTIDE SEQUENCE [LARGE SCALE GENOMIC DNA]</scope>
    <source>
        <strain evidence="6 7">BM-138-508</strain>
    </source>
</reference>
<evidence type="ECO:0000313" key="7">
    <source>
        <dbReference type="Proteomes" id="UP001408356"/>
    </source>
</evidence>
<accession>A0ABR2UL08</accession>
<dbReference type="Proteomes" id="UP001408356">
    <property type="component" value="Unassembled WGS sequence"/>
</dbReference>
<organism evidence="6 7">
    <name type="scientific">Seiridium unicorne</name>
    <dbReference type="NCBI Taxonomy" id="138068"/>
    <lineage>
        <taxon>Eukaryota</taxon>
        <taxon>Fungi</taxon>
        <taxon>Dikarya</taxon>
        <taxon>Ascomycota</taxon>
        <taxon>Pezizomycotina</taxon>
        <taxon>Sordariomycetes</taxon>
        <taxon>Xylariomycetidae</taxon>
        <taxon>Amphisphaeriales</taxon>
        <taxon>Sporocadaceae</taxon>
        <taxon>Seiridium</taxon>
    </lineage>
</organism>
<proteinExistence type="predicted"/>
<evidence type="ECO:0000313" key="6">
    <source>
        <dbReference type="EMBL" id="KAK9415046.1"/>
    </source>
</evidence>
<evidence type="ECO:0000256" key="4">
    <source>
        <dbReference type="SAM" id="MobiDB-lite"/>
    </source>
</evidence>
<keyword evidence="2" id="KW-0479">Metal-binding</keyword>
<dbReference type="InterPro" id="IPR050613">
    <property type="entry name" value="Sec_Metabolite_Reg"/>
</dbReference>
<dbReference type="EMBL" id="JARVKF010000419">
    <property type="protein sequence ID" value="KAK9415046.1"/>
    <property type="molecule type" value="Genomic_DNA"/>
</dbReference>
<dbReference type="InterPro" id="IPR001138">
    <property type="entry name" value="Zn2Cys6_DnaBD"/>
</dbReference>
<dbReference type="PANTHER" id="PTHR31001">
    <property type="entry name" value="UNCHARACTERIZED TRANSCRIPTIONAL REGULATORY PROTEIN"/>
    <property type="match status" value="1"/>
</dbReference>